<dbReference type="Gene3D" id="3.40.630.30">
    <property type="match status" value="1"/>
</dbReference>
<gene>
    <name evidence="2" type="ORF">FRY98_25490</name>
</gene>
<dbReference type="CDD" id="cd04301">
    <property type="entry name" value="NAT_SF"/>
    <property type="match status" value="1"/>
</dbReference>
<dbReference type="EMBL" id="VSDO01000006">
    <property type="protein sequence ID" value="TYA09963.1"/>
    <property type="molecule type" value="Genomic_DNA"/>
</dbReference>
<sequence>MYSLKVHKDTDKVIQLLKLCLYAGSNQAERIVGQYGEDPTRELLGIDEGGELAGVMGVQFLPDGTVVLAHLAVSESRRKQGIGTKLIKEFMTRYPEVLKLVVETDRDAVDFYRKAGFQVTSLGEKYPGVERFLCTLKP</sequence>
<organism evidence="2 3">
    <name type="scientific">Paenibacillus faecis</name>
    <dbReference type="NCBI Taxonomy" id="862114"/>
    <lineage>
        <taxon>Bacteria</taxon>
        <taxon>Bacillati</taxon>
        <taxon>Bacillota</taxon>
        <taxon>Bacilli</taxon>
        <taxon>Bacillales</taxon>
        <taxon>Paenibacillaceae</taxon>
        <taxon>Paenibacillus</taxon>
    </lineage>
</organism>
<dbReference type="InterPro" id="IPR000182">
    <property type="entry name" value="GNAT_dom"/>
</dbReference>
<keyword evidence="2" id="KW-0808">Transferase</keyword>
<feature type="domain" description="N-acetyltransferase" evidence="1">
    <location>
        <begin position="1"/>
        <end position="135"/>
    </location>
</feature>
<evidence type="ECO:0000313" key="3">
    <source>
        <dbReference type="Proteomes" id="UP000325218"/>
    </source>
</evidence>
<accession>A0A5D0CIS3</accession>
<keyword evidence="3" id="KW-1185">Reference proteome</keyword>
<dbReference type="AlphaFoldDB" id="A0A5D0CIS3"/>
<dbReference type="OrthoDB" id="45853at2"/>
<dbReference type="SUPFAM" id="SSF55729">
    <property type="entry name" value="Acyl-CoA N-acyltransferases (Nat)"/>
    <property type="match status" value="1"/>
</dbReference>
<dbReference type="Pfam" id="PF00583">
    <property type="entry name" value="Acetyltransf_1"/>
    <property type="match status" value="1"/>
</dbReference>
<protein>
    <submittedName>
        <fullName evidence="2">GNAT family N-acetyltransferase</fullName>
    </submittedName>
</protein>
<comment type="caution">
    <text evidence="2">The sequence shown here is derived from an EMBL/GenBank/DDBJ whole genome shotgun (WGS) entry which is preliminary data.</text>
</comment>
<reference evidence="2 3" key="1">
    <citation type="submission" date="2019-08" db="EMBL/GenBank/DDBJ databases">
        <title>Genome sequencing of Paenibacillus faecis DSM 23593(T).</title>
        <authorList>
            <person name="Kook J.-K."/>
            <person name="Park S.-N."/>
            <person name="Lim Y.K."/>
        </authorList>
    </citation>
    <scope>NUCLEOTIDE SEQUENCE [LARGE SCALE GENOMIC DNA]</scope>
    <source>
        <strain evidence="2 3">DSM 23593</strain>
    </source>
</reference>
<dbReference type="GO" id="GO:0016747">
    <property type="term" value="F:acyltransferase activity, transferring groups other than amino-acyl groups"/>
    <property type="evidence" value="ECO:0007669"/>
    <property type="project" value="InterPro"/>
</dbReference>
<dbReference type="Proteomes" id="UP000325218">
    <property type="component" value="Unassembled WGS sequence"/>
</dbReference>
<evidence type="ECO:0000259" key="1">
    <source>
        <dbReference type="PROSITE" id="PS51186"/>
    </source>
</evidence>
<dbReference type="InterPro" id="IPR016181">
    <property type="entry name" value="Acyl_CoA_acyltransferase"/>
</dbReference>
<evidence type="ECO:0000313" key="2">
    <source>
        <dbReference type="EMBL" id="TYA09963.1"/>
    </source>
</evidence>
<dbReference type="PROSITE" id="PS51186">
    <property type="entry name" value="GNAT"/>
    <property type="match status" value="1"/>
</dbReference>
<proteinExistence type="predicted"/>
<dbReference type="RefSeq" id="WP_148457517.1">
    <property type="nucleotide sequence ID" value="NZ_VSDO01000006.1"/>
</dbReference>
<name>A0A5D0CIS3_9BACL</name>